<dbReference type="Proteomes" id="UP000006753">
    <property type="component" value="Unassembled WGS sequence"/>
</dbReference>
<dbReference type="InParanoid" id="K1XPU0"/>
<dbReference type="KEGG" id="mbe:MBM_07275"/>
<dbReference type="STRING" id="1072389.K1XPU0"/>
<dbReference type="AlphaFoldDB" id="K1XPU0"/>
<accession>K1XPU0</accession>
<evidence type="ECO:0000313" key="3">
    <source>
        <dbReference type="EMBL" id="EKD14554.1"/>
    </source>
</evidence>
<reference evidence="3 4" key="1">
    <citation type="journal article" date="2012" name="BMC Genomics">
        <title>Sequencing the genome of Marssonina brunnea reveals fungus-poplar co-evolution.</title>
        <authorList>
            <person name="Zhu S."/>
            <person name="Cao Y.-Z."/>
            <person name="Jiang C."/>
            <person name="Tan B.-Y."/>
            <person name="Wang Z."/>
            <person name="Feng S."/>
            <person name="Zhang L."/>
            <person name="Su X.-H."/>
            <person name="Brejova B."/>
            <person name="Vinar T."/>
            <person name="Xu M."/>
            <person name="Wang M.-X."/>
            <person name="Zhang S.-G."/>
            <person name="Huang M.-R."/>
            <person name="Wu R."/>
            <person name="Zhou Y."/>
        </authorList>
    </citation>
    <scope>NUCLEOTIDE SEQUENCE [LARGE SCALE GENOMIC DNA]</scope>
    <source>
        <strain evidence="3 4">MB_m1</strain>
    </source>
</reference>
<proteinExistence type="predicted"/>
<sequence length="367" mass="40860">MPPPRDKAFDMTTPELKSLRANLKNARSEYSRLRLEAERIDHEFILEGDRLIGKSSVRRSRALQAHAEHRKHYQRLFESHKLRIRKLTKAVQVTEEAGSWPSWSASELLIRWQAGMMDYGVFRDKEPGERVLAAFDSLEYELQPPLLGQILHCSAEVAAGWYQKPTDSQFWNAQRQLRPGFAEEEEGAADDDNDNVRPGRSSGQDLALGDWVDDGYGWSDEEVLEEGGGGCGNGYGAEEAYGGGGGTSGTRAVAGFLRTPGRDVEMADAEIQARMPGYRRDFEMSDTADGPGNHYEDECVKIEEYDLARREKMSLRGRYSGQGSVNKGDAAAAVEDILPFRGLKKAKIVPMVWGAISPPILATNYVD</sequence>
<dbReference type="GeneID" id="18763210"/>
<gene>
    <name evidence="3" type="ORF">MBM_07275</name>
</gene>
<keyword evidence="1" id="KW-0175">Coiled coil</keyword>
<dbReference type="OrthoDB" id="3540443at2759"/>
<evidence type="ECO:0000256" key="1">
    <source>
        <dbReference type="SAM" id="Coils"/>
    </source>
</evidence>
<evidence type="ECO:0000256" key="2">
    <source>
        <dbReference type="SAM" id="MobiDB-lite"/>
    </source>
</evidence>
<feature type="compositionally biased region" description="Acidic residues" evidence="2">
    <location>
        <begin position="183"/>
        <end position="193"/>
    </location>
</feature>
<name>K1XPU0_MARBU</name>
<protein>
    <submittedName>
        <fullName evidence="3">Uncharacterized protein</fullName>
    </submittedName>
</protein>
<keyword evidence="4" id="KW-1185">Reference proteome</keyword>
<dbReference type="HOGENOM" id="CLU_754549_0_0_1"/>
<evidence type="ECO:0000313" key="4">
    <source>
        <dbReference type="Proteomes" id="UP000006753"/>
    </source>
</evidence>
<organism evidence="3 4">
    <name type="scientific">Marssonina brunnea f. sp. multigermtubi (strain MB_m1)</name>
    <name type="common">Marssonina leaf spot fungus</name>
    <dbReference type="NCBI Taxonomy" id="1072389"/>
    <lineage>
        <taxon>Eukaryota</taxon>
        <taxon>Fungi</taxon>
        <taxon>Dikarya</taxon>
        <taxon>Ascomycota</taxon>
        <taxon>Pezizomycotina</taxon>
        <taxon>Leotiomycetes</taxon>
        <taxon>Helotiales</taxon>
        <taxon>Drepanopezizaceae</taxon>
        <taxon>Drepanopeziza</taxon>
    </lineage>
</organism>
<feature type="region of interest" description="Disordered" evidence="2">
    <location>
        <begin position="183"/>
        <end position="208"/>
    </location>
</feature>
<dbReference type="EMBL" id="JH921445">
    <property type="protein sequence ID" value="EKD14554.1"/>
    <property type="molecule type" value="Genomic_DNA"/>
</dbReference>
<feature type="coiled-coil region" evidence="1">
    <location>
        <begin position="16"/>
        <end position="43"/>
    </location>
</feature>